<dbReference type="Gene3D" id="3.10.129.10">
    <property type="entry name" value="Hotdog Thioesterase"/>
    <property type="match status" value="1"/>
</dbReference>
<dbReference type="SUPFAM" id="SSF54637">
    <property type="entry name" value="Thioesterase/thiol ester dehydrase-isomerase"/>
    <property type="match status" value="1"/>
</dbReference>
<proteinExistence type="predicted"/>
<dbReference type="AlphaFoldDB" id="A0A437QSN1"/>
<comment type="caution">
    <text evidence="1">The sequence shown here is derived from an EMBL/GenBank/DDBJ whole genome shotgun (WGS) entry which is preliminary data.</text>
</comment>
<sequence length="169" mass="19728">MRWAFNPAVMRHLLNFWPPFFFNGIKIVELATDYRYAKVRLNDRPWRRNINSSQFGGAMFAMTDPMYPLMLMGALGKEYLVWDKKADIDYIKPGHGKLIAEFWLGDAVLAEIKAATEQGDKYFPQFLVHLKNQQGEIVCEVNRTVYIRKKRKHRPGENRKMAEQTGADD</sequence>
<dbReference type="EMBL" id="SACS01000009">
    <property type="protein sequence ID" value="RVU37517.1"/>
    <property type="molecule type" value="Genomic_DNA"/>
</dbReference>
<keyword evidence="2" id="KW-1185">Reference proteome</keyword>
<dbReference type="Proteomes" id="UP000283077">
    <property type="component" value="Unassembled WGS sequence"/>
</dbReference>
<dbReference type="RefSeq" id="WP_127698956.1">
    <property type="nucleotide sequence ID" value="NZ_SACS01000009.1"/>
</dbReference>
<evidence type="ECO:0000313" key="2">
    <source>
        <dbReference type="Proteomes" id="UP000283077"/>
    </source>
</evidence>
<dbReference type="InterPro" id="IPR029069">
    <property type="entry name" value="HotDog_dom_sf"/>
</dbReference>
<name>A0A437QSN1_9GAMM</name>
<gene>
    <name evidence="1" type="ORF">EOE67_10050</name>
</gene>
<reference evidence="1 2" key="1">
    <citation type="submission" date="2019-01" db="EMBL/GenBank/DDBJ databases">
        <authorList>
            <person name="Chen W.-M."/>
        </authorList>
    </citation>
    <scope>NUCLEOTIDE SEQUENCE [LARGE SCALE GENOMIC DNA]</scope>
    <source>
        <strain evidence="1 2">KYPC3</strain>
    </source>
</reference>
<dbReference type="Pfam" id="PF14539">
    <property type="entry name" value="DUF4442"/>
    <property type="match status" value="1"/>
</dbReference>
<organism evidence="1 2">
    <name type="scientific">Rheinheimera riviphila</name>
    <dbReference type="NCBI Taxonomy" id="1834037"/>
    <lineage>
        <taxon>Bacteria</taxon>
        <taxon>Pseudomonadati</taxon>
        <taxon>Pseudomonadota</taxon>
        <taxon>Gammaproteobacteria</taxon>
        <taxon>Chromatiales</taxon>
        <taxon>Chromatiaceae</taxon>
        <taxon>Rheinheimera</taxon>
    </lineage>
</organism>
<dbReference type="OrthoDB" id="9814774at2"/>
<dbReference type="InterPro" id="IPR027961">
    <property type="entry name" value="DUF4442"/>
</dbReference>
<protein>
    <submittedName>
        <fullName evidence="1">DUF4442 domain-containing protein</fullName>
    </submittedName>
</protein>
<evidence type="ECO:0000313" key="1">
    <source>
        <dbReference type="EMBL" id="RVU37517.1"/>
    </source>
</evidence>
<accession>A0A437QSN1</accession>